<reference evidence="3 4" key="1">
    <citation type="submission" date="2020-08" db="EMBL/GenBank/DDBJ databases">
        <title>A Genomic Blueprint of the Chicken Gut Microbiome.</title>
        <authorList>
            <person name="Gilroy R."/>
            <person name="Ravi A."/>
            <person name="Getino M."/>
            <person name="Pursley I."/>
            <person name="Horton D.L."/>
            <person name="Alikhan N.-F."/>
            <person name="Baker D."/>
            <person name="Gharbi K."/>
            <person name="Hall N."/>
            <person name="Watson M."/>
            <person name="Adriaenssens E.M."/>
            <person name="Foster-Nyarko E."/>
            <person name="Jarju S."/>
            <person name="Secka A."/>
            <person name="Antonio M."/>
            <person name="Oren A."/>
            <person name="Chaudhuri R."/>
            <person name="La Ragione R.M."/>
            <person name="Hildebrand F."/>
            <person name="Pallen M.J."/>
        </authorList>
    </citation>
    <scope>NUCLEOTIDE SEQUENCE [LARGE SCALE GENOMIC DNA]</scope>
    <source>
        <strain evidence="3 4">Sa1BUA6</strain>
    </source>
</reference>
<dbReference type="SMART" id="SM00271">
    <property type="entry name" value="DnaJ"/>
    <property type="match status" value="1"/>
</dbReference>
<dbReference type="SUPFAM" id="SSF49493">
    <property type="entry name" value="HSP40/DnaJ peptide-binding domain"/>
    <property type="match status" value="2"/>
</dbReference>
<keyword evidence="1" id="KW-0143">Chaperone</keyword>
<feature type="domain" description="J" evidence="2">
    <location>
        <begin position="4"/>
        <end position="68"/>
    </location>
</feature>
<dbReference type="Gene3D" id="2.60.260.20">
    <property type="entry name" value="Urease metallochaperone UreE, N-terminal domain"/>
    <property type="match status" value="2"/>
</dbReference>
<dbReference type="InterPro" id="IPR008971">
    <property type="entry name" value="HSP40/DnaJ_pept-bd"/>
</dbReference>
<dbReference type="CDD" id="cd06257">
    <property type="entry name" value="DnaJ"/>
    <property type="match status" value="1"/>
</dbReference>
<dbReference type="Proteomes" id="UP000621930">
    <property type="component" value="Unassembled WGS sequence"/>
</dbReference>
<dbReference type="InterPro" id="IPR036869">
    <property type="entry name" value="J_dom_sf"/>
</dbReference>
<dbReference type="Pfam" id="PF01556">
    <property type="entry name" value="DnaJ_C"/>
    <property type="match status" value="1"/>
</dbReference>
<evidence type="ECO:0000313" key="3">
    <source>
        <dbReference type="EMBL" id="MBD8009980.1"/>
    </source>
</evidence>
<dbReference type="Gene3D" id="1.10.287.110">
    <property type="entry name" value="DnaJ domain"/>
    <property type="match status" value="1"/>
</dbReference>
<accession>A0ABR8VYY6</accession>
<dbReference type="PANTHER" id="PTHR43096">
    <property type="entry name" value="DNAJ HOMOLOG 1, MITOCHONDRIAL-RELATED"/>
    <property type="match status" value="1"/>
</dbReference>
<evidence type="ECO:0000256" key="1">
    <source>
        <dbReference type="ARBA" id="ARBA00023186"/>
    </source>
</evidence>
<evidence type="ECO:0000313" key="4">
    <source>
        <dbReference type="Proteomes" id="UP000621930"/>
    </source>
</evidence>
<organism evidence="3 4">
    <name type="scientific">Acinetobacter pecorum</name>
    <dbReference type="NCBI Taxonomy" id="2762215"/>
    <lineage>
        <taxon>Bacteria</taxon>
        <taxon>Pseudomonadati</taxon>
        <taxon>Pseudomonadota</taxon>
        <taxon>Gammaproteobacteria</taxon>
        <taxon>Moraxellales</taxon>
        <taxon>Moraxellaceae</taxon>
        <taxon>Acinetobacter</taxon>
    </lineage>
</organism>
<dbReference type="PRINTS" id="PR00625">
    <property type="entry name" value="JDOMAIN"/>
</dbReference>
<dbReference type="InterPro" id="IPR001623">
    <property type="entry name" value="DnaJ_domain"/>
</dbReference>
<dbReference type="PANTHER" id="PTHR43096:SF52">
    <property type="entry name" value="DNAJ HOMOLOG 1, MITOCHONDRIAL-RELATED"/>
    <property type="match status" value="1"/>
</dbReference>
<dbReference type="Pfam" id="PF00226">
    <property type="entry name" value="DnaJ"/>
    <property type="match status" value="1"/>
</dbReference>
<protein>
    <submittedName>
        <fullName evidence="3">DnaJ domain-containing protein</fullName>
    </submittedName>
</protein>
<sequence length="307" mass="34252">MAKNYYEILGVSRDATDEQIKKAYRKLARKYHPDVSKEADAQERMQEVNVAYDVLSNEEKKAEYDFELDHPQSSRSQGGNSHQYYSNMGGQDFSGFEDLFGRFGGGFGGFNEQRYQGRASYKGDDQHATLEVDLDVAFHGATQNVTLQIPTINAYGQAEVQRKVLKVKIPKGMKAGQKIRLTGQGQPGIHGGENGDLYIEIQYKATDSTYVENADVYHHLKISPWEAALGQSIMASLPNGKQLNIQIPKNAKTGQQLRLKNQGIPAKDPGHLFLILDIVQPDAQTEQQKQAYEAFAAAFSNFKPRSS</sequence>
<dbReference type="InterPro" id="IPR002939">
    <property type="entry name" value="DnaJ_C"/>
</dbReference>
<dbReference type="PROSITE" id="PS50076">
    <property type="entry name" value="DNAJ_2"/>
    <property type="match status" value="1"/>
</dbReference>
<gene>
    <name evidence="3" type="ORF">H9629_11630</name>
</gene>
<comment type="caution">
    <text evidence="3">The sequence shown here is derived from an EMBL/GenBank/DDBJ whole genome shotgun (WGS) entry which is preliminary data.</text>
</comment>
<name>A0ABR8VYY6_9GAMM</name>
<proteinExistence type="predicted"/>
<evidence type="ECO:0000259" key="2">
    <source>
        <dbReference type="PROSITE" id="PS50076"/>
    </source>
</evidence>
<dbReference type="RefSeq" id="WP_064101623.1">
    <property type="nucleotide sequence ID" value="NZ_JACSPT010000016.1"/>
</dbReference>
<keyword evidence="4" id="KW-1185">Reference proteome</keyword>
<dbReference type="CDD" id="cd10747">
    <property type="entry name" value="DnaJ_C"/>
    <property type="match status" value="1"/>
</dbReference>
<dbReference type="EMBL" id="JACSPT010000016">
    <property type="protein sequence ID" value="MBD8009980.1"/>
    <property type="molecule type" value="Genomic_DNA"/>
</dbReference>
<dbReference type="SUPFAM" id="SSF46565">
    <property type="entry name" value="Chaperone J-domain"/>
    <property type="match status" value="1"/>
</dbReference>